<feature type="domain" description="Reverse transcriptase" evidence="1">
    <location>
        <begin position="47"/>
        <end position="204"/>
    </location>
</feature>
<dbReference type="Gene3D" id="3.10.10.10">
    <property type="entry name" value="HIV Type 1 Reverse Transcriptase, subunit A, domain 1"/>
    <property type="match status" value="1"/>
</dbReference>
<dbReference type="AlphaFoldDB" id="A0A5J4W1F0"/>
<dbReference type="SUPFAM" id="SSF56672">
    <property type="entry name" value="DNA/RNA polymerases"/>
    <property type="match status" value="1"/>
</dbReference>
<evidence type="ECO:0000313" key="3">
    <source>
        <dbReference type="Proteomes" id="UP000324800"/>
    </source>
</evidence>
<dbReference type="EMBL" id="SNRW01003853">
    <property type="protein sequence ID" value="KAA6388771.1"/>
    <property type="molecule type" value="Genomic_DNA"/>
</dbReference>
<dbReference type="Proteomes" id="UP000324800">
    <property type="component" value="Unassembled WGS sequence"/>
</dbReference>
<organism evidence="2 3">
    <name type="scientific">Streblomastix strix</name>
    <dbReference type="NCBI Taxonomy" id="222440"/>
    <lineage>
        <taxon>Eukaryota</taxon>
        <taxon>Metamonada</taxon>
        <taxon>Preaxostyla</taxon>
        <taxon>Oxymonadida</taxon>
        <taxon>Streblomastigidae</taxon>
        <taxon>Streblomastix</taxon>
    </lineage>
</organism>
<dbReference type="OrthoDB" id="6771932at2759"/>
<dbReference type="PROSITE" id="PS50878">
    <property type="entry name" value="RT_POL"/>
    <property type="match status" value="1"/>
</dbReference>
<proteinExistence type="predicted"/>
<dbReference type="InterPro" id="IPR043502">
    <property type="entry name" value="DNA/RNA_pol_sf"/>
</dbReference>
<protein>
    <recommendedName>
        <fullName evidence="1">Reverse transcriptase domain-containing protein</fullName>
    </recommendedName>
</protein>
<comment type="caution">
    <text evidence="2">The sequence shown here is derived from an EMBL/GenBank/DDBJ whole genome shotgun (WGS) entry which is preliminary data.</text>
</comment>
<name>A0A5J4W1F0_9EUKA</name>
<dbReference type="PANTHER" id="PTHR33050:SF7">
    <property type="entry name" value="RIBONUCLEASE H"/>
    <property type="match status" value="1"/>
</dbReference>
<evidence type="ECO:0000313" key="2">
    <source>
        <dbReference type="EMBL" id="KAA6388771.1"/>
    </source>
</evidence>
<reference evidence="2 3" key="1">
    <citation type="submission" date="2019-03" db="EMBL/GenBank/DDBJ databases">
        <title>Single cell metagenomics reveals metabolic interactions within the superorganism composed of flagellate Streblomastix strix and complex community of Bacteroidetes bacteria on its surface.</title>
        <authorList>
            <person name="Treitli S.C."/>
            <person name="Kolisko M."/>
            <person name="Husnik F."/>
            <person name="Keeling P."/>
            <person name="Hampl V."/>
        </authorList>
    </citation>
    <scope>NUCLEOTIDE SEQUENCE [LARGE SCALE GENOMIC DNA]</scope>
    <source>
        <strain evidence="2">ST1C</strain>
    </source>
</reference>
<dbReference type="Pfam" id="PF00078">
    <property type="entry name" value="RVT_1"/>
    <property type="match status" value="1"/>
</dbReference>
<gene>
    <name evidence="2" type="ORF">EZS28_015702</name>
</gene>
<dbReference type="PANTHER" id="PTHR33050">
    <property type="entry name" value="REVERSE TRANSCRIPTASE DOMAIN-CONTAINING PROTEIN"/>
    <property type="match status" value="1"/>
</dbReference>
<dbReference type="InterPro" id="IPR043128">
    <property type="entry name" value="Rev_trsase/Diguanyl_cyclase"/>
</dbReference>
<accession>A0A5J4W1F0</accession>
<evidence type="ECO:0000259" key="1">
    <source>
        <dbReference type="PROSITE" id="PS50878"/>
    </source>
</evidence>
<dbReference type="InterPro" id="IPR052055">
    <property type="entry name" value="Hepadnavirus_pol/RT"/>
</dbReference>
<dbReference type="Gene3D" id="3.30.70.270">
    <property type="match status" value="1"/>
</dbReference>
<dbReference type="InterPro" id="IPR000477">
    <property type="entry name" value="RT_dom"/>
</dbReference>
<sequence>MKEFFLIFTNNRSESRLATTLRPLPFKESPKTNKAYSEILQTELEEGIIEVTPGELVKCWNPNFIVPKPDGGSRKILDASQLNDEILPLHFQMQGVENVKIKIKPMDQMIKLDLKLEFHHLTVYELHRPYITFEVEGVCYMYKGMAFGTQHSPTFFTEAMNRILAEVRKTCYLRIIYSSDNIVLLNQDQMMQIQRTIRYLRYSN</sequence>